<sequence length="114" mass="13598">MDGRDLNVGSSPAIFNPFRYLLNSPDEEDPRIDYLKRVGHGSDEWHIQQNKHKNFQLFPKFPTELKLRVLHFSMPGPCLIRIRSKYQMLKHYHACEHSRGLNYEEQRTERCKTI</sequence>
<accession>H0EK99</accession>
<proteinExistence type="predicted"/>
<dbReference type="EMBL" id="AGUE01000066">
    <property type="protein sequence ID" value="EHL01032.1"/>
    <property type="molecule type" value="Genomic_DNA"/>
</dbReference>
<dbReference type="AlphaFoldDB" id="H0EK99"/>
<dbReference type="Proteomes" id="UP000005446">
    <property type="component" value="Unassembled WGS sequence"/>
</dbReference>
<dbReference type="HOGENOM" id="CLU_170498_0_0_1"/>
<gene>
    <name evidence="1" type="ORF">M7I_2992</name>
</gene>
<evidence type="ECO:0000313" key="1">
    <source>
        <dbReference type="EMBL" id="EHL01032.1"/>
    </source>
</evidence>
<dbReference type="InParanoid" id="H0EK99"/>
<organism evidence="1 2">
    <name type="scientific">Glarea lozoyensis (strain ATCC 74030 / MF5533)</name>
    <dbReference type="NCBI Taxonomy" id="1104152"/>
    <lineage>
        <taxon>Eukaryota</taxon>
        <taxon>Fungi</taxon>
        <taxon>Dikarya</taxon>
        <taxon>Ascomycota</taxon>
        <taxon>Pezizomycotina</taxon>
        <taxon>Leotiomycetes</taxon>
        <taxon>Helotiales</taxon>
        <taxon>Helotiaceae</taxon>
        <taxon>Glarea</taxon>
    </lineage>
</organism>
<keyword evidence="2" id="KW-1185">Reference proteome</keyword>
<name>H0EK99_GLAL7</name>
<comment type="caution">
    <text evidence="1">The sequence shown here is derived from an EMBL/GenBank/DDBJ whole genome shotgun (WGS) entry which is preliminary data.</text>
</comment>
<evidence type="ECO:0000313" key="2">
    <source>
        <dbReference type="Proteomes" id="UP000005446"/>
    </source>
</evidence>
<protein>
    <submittedName>
        <fullName evidence="1">Uncharacterized protein</fullName>
    </submittedName>
</protein>
<reference evidence="1 2" key="1">
    <citation type="journal article" date="2012" name="Eukaryot. Cell">
        <title>Genome sequence of the fungus Glarea lozoyensis: the first genome sequence of a species from the Helotiaceae family.</title>
        <authorList>
            <person name="Youssar L."/>
            <person name="Gruening B.A."/>
            <person name="Erxleben A."/>
            <person name="Guenther S."/>
            <person name="Huettel W."/>
        </authorList>
    </citation>
    <scope>NUCLEOTIDE SEQUENCE [LARGE SCALE GENOMIC DNA]</scope>
    <source>
        <strain evidence="2">ATCC 74030 / MF5533</strain>
    </source>
</reference>
<dbReference type="OrthoDB" id="3513892at2759"/>